<gene>
    <name evidence="1" type="ORF">K488DRAFT_75739</name>
</gene>
<dbReference type="Proteomes" id="UP000814128">
    <property type="component" value="Unassembled WGS sequence"/>
</dbReference>
<accession>A0ACB8QY29</accession>
<reference evidence="1" key="2">
    <citation type="journal article" date="2022" name="New Phytol.">
        <title>Evolutionary transition to the ectomycorrhizal habit in the genomes of a hyperdiverse lineage of mushroom-forming fungi.</title>
        <authorList>
            <person name="Looney B."/>
            <person name="Miyauchi S."/>
            <person name="Morin E."/>
            <person name="Drula E."/>
            <person name="Courty P.E."/>
            <person name="Kohler A."/>
            <person name="Kuo A."/>
            <person name="LaButti K."/>
            <person name="Pangilinan J."/>
            <person name="Lipzen A."/>
            <person name="Riley R."/>
            <person name="Andreopoulos W."/>
            <person name="He G."/>
            <person name="Johnson J."/>
            <person name="Nolan M."/>
            <person name="Tritt A."/>
            <person name="Barry K.W."/>
            <person name="Grigoriev I.V."/>
            <person name="Nagy L.G."/>
            <person name="Hibbett D."/>
            <person name="Henrissat B."/>
            <person name="Matheny P.B."/>
            <person name="Labbe J."/>
            <person name="Martin F.M."/>
        </authorList>
    </citation>
    <scope>NUCLEOTIDE SEQUENCE</scope>
    <source>
        <strain evidence="1">EC-137</strain>
    </source>
</reference>
<evidence type="ECO:0000313" key="1">
    <source>
        <dbReference type="EMBL" id="KAI0036730.1"/>
    </source>
</evidence>
<proteinExistence type="predicted"/>
<comment type="caution">
    <text evidence="1">The sequence shown here is derived from an EMBL/GenBank/DDBJ whole genome shotgun (WGS) entry which is preliminary data.</text>
</comment>
<dbReference type="EMBL" id="MU273468">
    <property type="protein sequence ID" value="KAI0036730.1"/>
    <property type="molecule type" value="Genomic_DNA"/>
</dbReference>
<organism evidence="1 2">
    <name type="scientific">Vararia minispora EC-137</name>
    <dbReference type="NCBI Taxonomy" id="1314806"/>
    <lineage>
        <taxon>Eukaryota</taxon>
        <taxon>Fungi</taxon>
        <taxon>Dikarya</taxon>
        <taxon>Basidiomycota</taxon>
        <taxon>Agaricomycotina</taxon>
        <taxon>Agaricomycetes</taxon>
        <taxon>Russulales</taxon>
        <taxon>Lachnocladiaceae</taxon>
        <taxon>Vararia</taxon>
    </lineage>
</organism>
<evidence type="ECO:0000313" key="2">
    <source>
        <dbReference type="Proteomes" id="UP000814128"/>
    </source>
</evidence>
<protein>
    <submittedName>
        <fullName evidence="1">Retinal short-chain dehydrogenase reductase</fullName>
    </submittedName>
</protein>
<name>A0ACB8QY29_9AGAM</name>
<reference evidence="1" key="1">
    <citation type="submission" date="2021-02" db="EMBL/GenBank/DDBJ databases">
        <authorList>
            <consortium name="DOE Joint Genome Institute"/>
            <person name="Ahrendt S."/>
            <person name="Looney B.P."/>
            <person name="Miyauchi S."/>
            <person name="Morin E."/>
            <person name="Drula E."/>
            <person name="Courty P.E."/>
            <person name="Chicoki N."/>
            <person name="Fauchery L."/>
            <person name="Kohler A."/>
            <person name="Kuo A."/>
            <person name="Labutti K."/>
            <person name="Pangilinan J."/>
            <person name="Lipzen A."/>
            <person name="Riley R."/>
            <person name="Andreopoulos W."/>
            <person name="He G."/>
            <person name="Johnson J."/>
            <person name="Barry K.W."/>
            <person name="Grigoriev I.V."/>
            <person name="Nagy L."/>
            <person name="Hibbett D."/>
            <person name="Henrissat B."/>
            <person name="Matheny P.B."/>
            <person name="Labbe J."/>
            <person name="Martin F."/>
        </authorList>
    </citation>
    <scope>NUCLEOTIDE SEQUENCE</scope>
    <source>
        <strain evidence="1">EC-137</strain>
    </source>
</reference>
<sequence>MSSPQDSYVGPVFDTFDVDLVIKVLKHTVFSPFFIGLIPTLFIFQGRKLDSSEVVVTSVWLALISTFWSVQWISLLYRNQGSLVFRPPSLDWGEQIVLITGGSSGIGELIANTLAVRNVCVVVLDVKPMLTENYNITYYKCDVSKWDEVEAVSKKVVEEIGHPTIVINNAGVVQGKLLLDLEPKEVEQTFGVNTISHFWTLKAFLPEMIKQKSGHIVTMSSLLGMVGVAQTADYGASKAALVSLHETLRYELDSRYKAYGVRTTLVCPGHVLTPMFATLNLGTNWIRKFLMPALPPHDVAKAVIAALDSQFSQTIYLPFFANLAPYLPLLPSFARDFIQWASGADQAMLTFKKPSGGHKQA</sequence>
<keyword evidence="2" id="KW-1185">Reference proteome</keyword>